<evidence type="ECO:0000256" key="3">
    <source>
        <dbReference type="SAM" id="Phobius"/>
    </source>
</evidence>
<feature type="compositionally biased region" description="Low complexity" evidence="2">
    <location>
        <begin position="194"/>
        <end position="230"/>
    </location>
</feature>
<feature type="compositionally biased region" description="Basic and acidic residues" evidence="2">
    <location>
        <begin position="54"/>
        <end position="63"/>
    </location>
</feature>
<dbReference type="AlphaFoldDB" id="A0A7I7XDI5"/>
<sequence>MTTPADWYPDPENPAGLRYWDGTRWTEYRAPAPYAPPREQDAPRQQEPAQPYDTHPRGAHDAPEPAVPPSSAWDAPMPSWDDPTRDPSQTESPASTTAFEKPAFESPASTTAFEAPPYETPASETPSFETPSYAGGPPYGAPPSYGPPGYGDVPPAGPPEQGVNKKLVAAILGGAAVILIAIAVVVVLVVGHHSGPTATSSGPTSTASSTSSTESSSATSPSASATAESPTPTPVPTPGEGSDGDYTFSVEGTETGDTITSSVSDTVQSSADGLFYVVYANVSNTGTAPLTFTAAFQQLTAAGTTYPVDDEATAFLGGTTATIAPGAKVQTPLVFDVPAGTVPDSIVLHADPTTPGVTLPLQ</sequence>
<evidence type="ECO:0000259" key="5">
    <source>
        <dbReference type="Pfam" id="PF11611"/>
    </source>
</evidence>
<feature type="compositionally biased region" description="Polar residues" evidence="2">
    <location>
        <begin position="250"/>
        <end position="264"/>
    </location>
</feature>
<dbReference type="RefSeq" id="WP_163733407.1">
    <property type="nucleotide sequence ID" value="NZ_AP022610.1"/>
</dbReference>
<dbReference type="InterPro" id="IPR018929">
    <property type="entry name" value="DUF2510"/>
</dbReference>
<gene>
    <name evidence="6" type="ORF">MMAD_10260</name>
</gene>
<evidence type="ECO:0000313" key="7">
    <source>
        <dbReference type="Proteomes" id="UP000466517"/>
    </source>
</evidence>
<protein>
    <recommendedName>
        <fullName evidence="8">DUF2510 domain-containing protein</fullName>
    </recommendedName>
</protein>
<keyword evidence="1" id="KW-0732">Signal</keyword>
<dbReference type="KEGG" id="mmag:MMAD_10260"/>
<feature type="region of interest" description="Disordered" evidence="2">
    <location>
        <begin position="1"/>
        <end position="158"/>
    </location>
</feature>
<dbReference type="Pfam" id="PF10708">
    <property type="entry name" value="DUF2510"/>
    <property type="match status" value="1"/>
</dbReference>
<reference evidence="6 7" key="1">
    <citation type="journal article" date="2019" name="Emerg. Microbes Infect.">
        <title>Comprehensive subspecies identification of 175 nontuberculous mycobacteria species based on 7547 genomic profiles.</title>
        <authorList>
            <person name="Matsumoto Y."/>
            <person name="Kinjo T."/>
            <person name="Motooka D."/>
            <person name="Nabeya D."/>
            <person name="Jung N."/>
            <person name="Uechi K."/>
            <person name="Horii T."/>
            <person name="Iida T."/>
            <person name="Fujita J."/>
            <person name="Nakamura S."/>
        </authorList>
    </citation>
    <scope>NUCLEOTIDE SEQUENCE [LARGE SCALE GENOMIC DNA]</scope>
    <source>
        <strain evidence="6 7">JCM 13574</strain>
    </source>
</reference>
<dbReference type="Proteomes" id="UP000466517">
    <property type="component" value="Chromosome"/>
</dbReference>
<feature type="transmembrane region" description="Helical" evidence="3">
    <location>
        <begin position="167"/>
        <end position="191"/>
    </location>
</feature>
<evidence type="ECO:0000259" key="4">
    <source>
        <dbReference type="Pfam" id="PF10708"/>
    </source>
</evidence>
<feature type="compositionally biased region" description="Polar residues" evidence="2">
    <location>
        <begin position="86"/>
        <end position="98"/>
    </location>
</feature>
<dbReference type="InterPro" id="IPR029051">
    <property type="entry name" value="DUF4352"/>
</dbReference>
<keyword evidence="7" id="KW-1185">Reference proteome</keyword>
<evidence type="ECO:0008006" key="8">
    <source>
        <dbReference type="Google" id="ProtNLM"/>
    </source>
</evidence>
<accession>A0A7I7XDI5</accession>
<feature type="domain" description="DUF2510" evidence="4">
    <location>
        <begin position="7"/>
        <end position="37"/>
    </location>
</feature>
<evidence type="ECO:0000256" key="1">
    <source>
        <dbReference type="ARBA" id="ARBA00022729"/>
    </source>
</evidence>
<evidence type="ECO:0000256" key="2">
    <source>
        <dbReference type="SAM" id="MobiDB-lite"/>
    </source>
</evidence>
<evidence type="ECO:0000313" key="6">
    <source>
        <dbReference type="EMBL" id="BBZ26731.1"/>
    </source>
</evidence>
<dbReference type="Gene3D" id="2.60.40.1240">
    <property type="match status" value="1"/>
</dbReference>
<name>A0A7I7XDI5_9MYCO</name>
<dbReference type="InterPro" id="IPR029050">
    <property type="entry name" value="Immunoprotect_excell_Ig-like"/>
</dbReference>
<dbReference type="EMBL" id="AP022610">
    <property type="protein sequence ID" value="BBZ26731.1"/>
    <property type="molecule type" value="Genomic_DNA"/>
</dbReference>
<organism evidence="6 7">
    <name type="scientific">Mycolicibacterium madagascariense</name>
    <dbReference type="NCBI Taxonomy" id="212765"/>
    <lineage>
        <taxon>Bacteria</taxon>
        <taxon>Bacillati</taxon>
        <taxon>Actinomycetota</taxon>
        <taxon>Actinomycetes</taxon>
        <taxon>Mycobacteriales</taxon>
        <taxon>Mycobacteriaceae</taxon>
        <taxon>Mycolicibacterium</taxon>
    </lineage>
</organism>
<keyword evidence="3" id="KW-1133">Transmembrane helix</keyword>
<keyword evidence="3" id="KW-0812">Transmembrane</keyword>
<feature type="domain" description="DUF4352" evidence="5">
    <location>
        <begin position="243"/>
        <end position="352"/>
    </location>
</feature>
<proteinExistence type="predicted"/>
<feature type="region of interest" description="Disordered" evidence="2">
    <location>
        <begin position="194"/>
        <end position="264"/>
    </location>
</feature>
<dbReference type="Pfam" id="PF11611">
    <property type="entry name" value="DUF4352"/>
    <property type="match status" value="1"/>
</dbReference>
<keyword evidence="3" id="KW-0472">Membrane</keyword>